<dbReference type="InterPro" id="IPR008587">
    <property type="entry name" value="FPP_plant"/>
</dbReference>
<name>A0A8X7WHC5_BRACI</name>
<dbReference type="Pfam" id="PF05911">
    <property type="entry name" value="FPP"/>
    <property type="match status" value="1"/>
</dbReference>
<reference evidence="1 2" key="1">
    <citation type="submission" date="2020-02" db="EMBL/GenBank/DDBJ databases">
        <authorList>
            <person name="Ma Q."/>
            <person name="Huang Y."/>
            <person name="Song X."/>
            <person name="Pei D."/>
        </authorList>
    </citation>
    <scope>NUCLEOTIDE SEQUENCE [LARGE SCALE GENOMIC DNA]</scope>
    <source>
        <strain evidence="1">Sxm20200214</strain>
        <tissue evidence="1">Leaf</tissue>
    </source>
</reference>
<dbReference type="AlphaFoldDB" id="A0A8X7WHC5"/>
<accession>A0A8X7WHC5</accession>
<sequence length="73" mass="8312">MCPMKPLSHRFQSLIKLAVALLSELENFKNKKQIGSTRKASEMKLMDDFTEMEKLALVTSTVRGVLRKSLQKS</sequence>
<evidence type="ECO:0000313" key="2">
    <source>
        <dbReference type="Proteomes" id="UP000886595"/>
    </source>
</evidence>
<organism evidence="1 2">
    <name type="scientific">Brassica carinata</name>
    <name type="common">Ethiopian mustard</name>
    <name type="synonym">Abyssinian cabbage</name>
    <dbReference type="NCBI Taxonomy" id="52824"/>
    <lineage>
        <taxon>Eukaryota</taxon>
        <taxon>Viridiplantae</taxon>
        <taxon>Streptophyta</taxon>
        <taxon>Embryophyta</taxon>
        <taxon>Tracheophyta</taxon>
        <taxon>Spermatophyta</taxon>
        <taxon>Magnoliopsida</taxon>
        <taxon>eudicotyledons</taxon>
        <taxon>Gunneridae</taxon>
        <taxon>Pentapetalae</taxon>
        <taxon>rosids</taxon>
        <taxon>malvids</taxon>
        <taxon>Brassicales</taxon>
        <taxon>Brassicaceae</taxon>
        <taxon>Brassiceae</taxon>
        <taxon>Brassica</taxon>
    </lineage>
</organism>
<dbReference type="EMBL" id="JAAMPC010000001">
    <property type="protein sequence ID" value="KAG2330839.1"/>
    <property type="molecule type" value="Genomic_DNA"/>
</dbReference>
<keyword evidence="2" id="KW-1185">Reference proteome</keyword>
<proteinExistence type="predicted"/>
<evidence type="ECO:0000313" key="1">
    <source>
        <dbReference type="EMBL" id="KAG2330839.1"/>
    </source>
</evidence>
<protein>
    <submittedName>
        <fullName evidence="1">Uncharacterized protein</fullName>
    </submittedName>
</protein>
<dbReference type="Proteomes" id="UP000886595">
    <property type="component" value="Unassembled WGS sequence"/>
</dbReference>
<comment type="caution">
    <text evidence="1">The sequence shown here is derived from an EMBL/GenBank/DDBJ whole genome shotgun (WGS) entry which is preliminary data.</text>
</comment>
<dbReference type="OrthoDB" id="128924at2759"/>
<gene>
    <name evidence="1" type="ORF">Bca52824_002019</name>
</gene>